<keyword evidence="1" id="KW-0472">Membrane</keyword>
<dbReference type="EMBL" id="KE503208">
    <property type="protein sequence ID" value="EPX71151.1"/>
    <property type="molecule type" value="Genomic_DNA"/>
</dbReference>
<feature type="transmembrane region" description="Helical" evidence="1">
    <location>
        <begin position="56"/>
        <end position="82"/>
    </location>
</feature>
<dbReference type="OrthoDB" id="5371649at2759"/>
<dbReference type="AlphaFoldDB" id="S9PPK8"/>
<dbReference type="OMA" id="PNDIDAP"/>
<proteinExistence type="predicted"/>
<dbReference type="Proteomes" id="UP000016088">
    <property type="component" value="Unassembled WGS sequence"/>
</dbReference>
<keyword evidence="1" id="KW-1133">Transmembrane helix</keyword>
<protein>
    <submittedName>
        <fullName evidence="2">Uncharacterized protein</fullName>
    </submittedName>
</protein>
<keyword evidence="3" id="KW-1185">Reference proteome</keyword>
<organism evidence="2 3">
    <name type="scientific">Schizosaccharomyces octosporus (strain yFS286)</name>
    <name type="common">Fission yeast</name>
    <name type="synonym">Octosporomyces octosporus</name>
    <dbReference type="NCBI Taxonomy" id="483514"/>
    <lineage>
        <taxon>Eukaryota</taxon>
        <taxon>Fungi</taxon>
        <taxon>Dikarya</taxon>
        <taxon>Ascomycota</taxon>
        <taxon>Taphrinomycotina</taxon>
        <taxon>Schizosaccharomycetes</taxon>
        <taxon>Schizosaccharomycetales</taxon>
        <taxon>Schizosaccharomycetaceae</taxon>
        <taxon>Schizosaccharomyces</taxon>
    </lineage>
</organism>
<feature type="transmembrane region" description="Helical" evidence="1">
    <location>
        <begin position="15"/>
        <end position="35"/>
    </location>
</feature>
<gene>
    <name evidence="2" type="ORF">SOCG_01369</name>
</gene>
<dbReference type="HOGENOM" id="CLU_2062825_0_0_1"/>
<reference evidence="2 3" key="1">
    <citation type="journal article" date="2011" name="Science">
        <title>Comparative functional genomics of the fission yeasts.</title>
        <authorList>
            <person name="Rhind N."/>
            <person name="Chen Z."/>
            <person name="Yassour M."/>
            <person name="Thompson D.A."/>
            <person name="Haas B.J."/>
            <person name="Habib N."/>
            <person name="Wapinski I."/>
            <person name="Roy S."/>
            <person name="Lin M.F."/>
            <person name="Heiman D.I."/>
            <person name="Young S.K."/>
            <person name="Furuya K."/>
            <person name="Guo Y."/>
            <person name="Pidoux A."/>
            <person name="Chen H.M."/>
            <person name="Robbertse B."/>
            <person name="Goldberg J.M."/>
            <person name="Aoki K."/>
            <person name="Bayne E.H."/>
            <person name="Berlin A.M."/>
            <person name="Desjardins C.A."/>
            <person name="Dobbs E."/>
            <person name="Dukaj L."/>
            <person name="Fan L."/>
            <person name="FitzGerald M.G."/>
            <person name="French C."/>
            <person name="Gujja S."/>
            <person name="Hansen K."/>
            <person name="Keifenheim D."/>
            <person name="Levin J.Z."/>
            <person name="Mosher R.A."/>
            <person name="Mueller C.A."/>
            <person name="Pfiffner J."/>
            <person name="Priest M."/>
            <person name="Russ C."/>
            <person name="Smialowska A."/>
            <person name="Swoboda P."/>
            <person name="Sykes S.M."/>
            <person name="Vaughn M."/>
            <person name="Vengrova S."/>
            <person name="Yoder R."/>
            <person name="Zeng Q."/>
            <person name="Allshire R."/>
            <person name="Baulcombe D."/>
            <person name="Birren B.W."/>
            <person name="Brown W."/>
            <person name="Ekwall K."/>
            <person name="Kellis M."/>
            <person name="Leatherwood J."/>
            <person name="Levin H."/>
            <person name="Margalit H."/>
            <person name="Martienssen R."/>
            <person name="Nieduszynski C.A."/>
            <person name="Spatafora J.W."/>
            <person name="Friedman N."/>
            <person name="Dalgaard J.Z."/>
            <person name="Baumann P."/>
            <person name="Niki H."/>
            <person name="Regev A."/>
            <person name="Nusbaum C."/>
        </authorList>
    </citation>
    <scope>NUCLEOTIDE SEQUENCE [LARGE SCALE GENOMIC DNA]</scope>
    <source>
        <strain evidence="3">yFS286</strain>
    </source>
</reference>
<keyword evidence="1" id="KW-0812">Transmembrane</keyword>
<dbReference type="RefSeq" id="XP_013019778.1">
    <property type="nucleotide sequence ID" value="XM_013164324.1"/>
</dbReference>
<evidence type="ECO:0000313" key="2">
    <source>
        <dbReference type="EMBL" id="EPX71151.1"/>
    </source>
</evidence>
<dbReference type="VEuPathDB" id="FungiDB:SOCG_01369"/>
<evidence type="ECO:0000256" key="1">
    <source>
        <dbReference type="SAM" id="Phobius"/>
    </source>
</evidence>
<accession>S9PPK8</accession>
<dbReference type="GeneID" id="25030351"/>
<evidence type="ECO:0000313" key="3">
    <source>
        <dbReference type="Proteomes" id="UP000016088"/>
    </source>
</evidence>
<name>S9PPK8_SCHOY</name>
<sequence>MGSSQFSGFQPLDSVFTFSMATLFASSVVLQRTILKKPRFFTTNHTMNLLFRPTLFAWKIFSTTSIITASTFASSFCILMALTGSYTPREFGMFLRKQLSFARIKPIPNDVENPNWSEA</sequence>